<keyword evidence="4" id="KW-1185">Reference proteome</keyword>
<organism evidence="3 4">
    <name type="scientific">Carnegiea gigantea</name>
    <dbReference type="NCBI Taxonomy" id="171969"/>
    <lineage>
        <taxon>Eukaryota</taxon>
        <taxon>Viridiplantae</taxon>
        <taxon>Streptophyta</taxon>
        <taxon>Embryophyta</taxon>
        <taxon>Tracheophyta</taxon>
        <taxon>Spermatophyta</taxon>
        <taxon>Magnoliopsida</taxon>
        <taxon>eudicotyledons</taxon>
        <taxon>Gunneridae</taxon>
        <taxon>Pentapetalae</taxon>
        <taxon>Caryophyllales</taxon>
        <taxon>Cactineae</taxon>
        <taxon>Cactaceae</taxon>
        <taxon>Cactoideae</taxon>
        <taxon>Echinocereeae</taxon>
        <taxon>Carnegiea</taxon>
    </lineage>
</organism>
<dbReference type="EMBL" id="JAKOGI010000086">
    <property type="protein sequence ID" value="KAJ8444815.1"/>
    <property type="molecule type" value="Genomic_DNA"/>
</dbReference>
<dbReference type="PANTHER" id="PTHR31371:SF13">
    <property type="entry name" value="OS05G0457600 PROTEIN"/>
    <property type="match status" value="1"/>
</dbReference>
<sequence length="360" mass="41356">MVGTISWFSQFQRTKTNSDHLNHSRWIIQHKKSETLGILPFDTAKTISRLISLYKSLSNEQIFLLKDYIIRGKGVTYLTSKNERFLLTLACAEHLEDVDKAASTMGRLGLKCPNYSLVQFDQLYKDLKNGCTDMHKFIYGSKDMEKLINKMEKLTSLTTNLYDELESLSELEVSEQKLNEWRKSNHNSNTSYDLFDKKIATQRKLVHHLKDAAPPSTVGGAGLAPRYANVILLVERHLNSGSPICDQARRNLYNLLPARLKTYIRSKLRVPWREAEDGGDSGNALAEGWWEAVDGILKWLIPMAQDTLTWQAERSMENQRVDTKPMILLLQTLHYANLEKTEFAIAEERKRAHVQGKKRD</sequence>
<dbReference type="Proteomes" id="UP001153076">
    <property type="component" value="Unassembled WGS sequence"/>
</dbReference>
<evidence type="ECO:0000259" key="2">
    <source>
        <dbReference type="Pfam" id="PF11961"/>
    </source>
</evidence>
<dbReference type="AlphaFoldDB" id="A0A9Q1KJP5"/>
<dbReference type="Pfam" id="PF11961">
    <property type="entry name" value="DUF3475"/>
    <property type="match status" value="1"/>
</dbReference>
<evidence type="ECO:0000313" key="4">
    <source>
        <dbReference type="Proteomes" id="UP001153076"/>
    </source>
</evidence>
<accession>A0A9Q1KJP5</accession>
<proteinExistence type="predicted"/>
<dbReference type="PANTHER" id="PTHR31371">
    <property type="entry name" value="BNAC09G50660D PROTEIN"/>
    <property type="match status" value="1"/>
</dbReference>
<dbReference type="OrthoDB" id="673374at2759"/>
<evidence type="ECO:0000313" key="3">
    <source>
        <dbReference type="EMBL" id="KAJ8444815.1"/>
    </source>
</evidence>
<dbReference type="InterPro" id="IPR021864">
    <property type="entry name" value="DUF3475"/>
</dbReference>
<name>A0A9Q1KJP5_9CARY</name>
<feature type="domain" description="DUF3475" evidence="2">
    <location>
        <begin position="38"/>
        <end position="93"/>
    </location>
</feature>
<reference evidence="3" key="1">
    <citation type="submission" date="2022-04" db="EMBL/GenBank/DDBJ databases">
        <title>Carnegiea gigantea Genome sequencing and assembly v2.</title>
        <authorList>
            <person name="Copetti D."/>
            <person name="Sanderson M.J."/>
            <person name="Burquez A."/>
            <person name="Wojciechowski M.F."/>
        </authorList>
    </citation>
    <scope>NUCLEOTIDE SEQUENCE</scope>
    <source>
        <strain evidence="3">SGP5-SGP5p</strain>
        <tissue evidence="3">Aerial part</tissue>
    </source>
</reference>
<gene>
    <name evidence="3" type="ORF">Cgig2_034050</name>
</gene>
<comment type="caution">
    <text evidence="3">The sequence shown here is derived from an EMBL/GenBank/DDBJ whole genome shotgun (WGS) entry which is preliminary data.</text>
</comment>
<dbReference type="Pfam" id="PF05003">
    <property type="entry name" value="DUF668"/>
    <property type="match status" value="1"/>
</dbReference>
<dbReference type="GO" id="GO:0045927">
    <property type="term" value="P:positive regulation of growth"/>
    <property type="evidence" value="ECO:0007669"/>
    <property type="project" value="InterPro"/>
</dbReference>
<evidence type="ECO:0000259" key="1">
    <source>
        <dbReference type="Pfam" id="PF05003"/>
    </source>
</evidence>
<protein>
    <submittedName>
        <fullName evidence="3">Uncharacterized protein</fullName>
    </submittedName>
</protein>
<dbReference type="InterPro" id="IPR007700">
    <property type="entry name" value="DUF668"/>
</dbReference>
<feature type="domain" description="DUF668" evidence="1">
    <location>
        <begin position="217"/>
        <end position="308"/>
    </location>
</feature>